<dbReference type="Gene3D" id="1.20.1250.20">
    <property type="entry name" value="MFS general substrate transporter like domains"/>
    <property type="match status" value="1"/>
</dbReference>
<comment type="subcellular location">
    <subcellularLocation>
        <location evidence="1">Membrane</location>
        <topology evidence="1">Multi-pass membrane protein</topology>
    </subcellularLocation>
</comment>
<evidence type="ECO:0000256" key="2">
    <source>
        <dbReference type="ARBA" id="ARBA00022692"/>
    </source>
</evidence>
<feature type="transmembrane region" description="Helical" evidence="5">
    <location>
        <begin position="35"/>
        <end position="55"/>
    </location>
</feature>
<gene>
    <name evidence="7" type="ORF">DSTB1V02_LOCUS101</name>
</gene>
<feature type="transmembrane region" description="Helical" evidence="5">
    <location>
        <begin position="95"/>
        <end position="113"/>
    </location>
</feature>
<dbReference type="SUPFAM" id="SSF103473">
    <property type="entry name" value="MFS general substrate transporter"/>
    <property type="match status" value="1"/>
</dbReference>
<organism evidence="7">
    <name type="scientific">Darwinula stevensoni</name>
    <dbReference type="NCBI Taxonomy" id="69355"/>
    <lineage>
        <taxon>Eukaryota</taxon>
        <taxon>Metazoa</taxon>
        <taxon>Ecdysozoa</taxon>
        <taxon>Arthropoda</taxon>
        <taxon>Crustacea</taxon>
        <taxon>Oligostraca</taxon>
        <taxon>Ostracoda</taxon>
        <taxon>Podocopa</taxon>
        <taxon>Podocopida</taxon>
        <taxon>Darwinulocopina</taxon>
        <taxon>Darwinuloidea</taxon>
        <taxon>Darwinulidae</taxon>
        <taxon>Darwinula</taxon>
    </lineage>
</organism>
<reference evidence="7" key="1">
    <citation type="submission" date="2020-11" db="EMBL/GenBank/DDBJ databases">
        <authorList>
            <person name="Tran Van P."/>
        </authorList>
    </citation>
    <scope>NUCLEOTIDE SEQUENCE</scope>
</reference>
<dbReference type="InterPro" id="IPR020846">
    <property type="entry name" value="MFS_dom"/>
</dbReference>
<keyword evidence="8" id="KW-1185">Reference proteome</keyword>
<feature type="transmembrane region" description="Helical" evidence="5">
    <location>
        <begin position="67"/>
        <end position="89"/>
    </location>
</feature>
<dbReference type="PROSITE" id="PS50850">
    <property type="entry name" value="MFS"/>
    <property type="match status" value="1"/>
</dbReference>
<dbReference type="GO" id="GO:0016020">
    <property type="term" value="C:membrane"/>
    <property type="evidence" value="ECO:0007669"/>
    <property type="project" value="UniProtKB-SubCell"/>
</dbReference>
<sequence>MNRWGRKTTLLICGAIKLCLGLATAFVTNMWMFIMLHFAVAMAASGMYTASFVLVMEVVGCKWRSTIGIAFCFPFSIGYMMLAGFAYFLRDWYNLQIAITIPSVLTASYWWCVTKHSFYSSLNI</sequence>
<dbReference type="OrthoDB" id="6381872at2759"/>
<evidence type="ECO:0000256" key="1">
    <source>
        <dbReference type="ARBA" id="ARBA00004141"/>
    </source>
</evidence>
<keyword evidence="4 5" id="KW-0472">Membrane</keyword>
<evidence type="ECO:0000259" key="6">
    <source>
        <dbReference type="PROSITE" id="PS50850"/>
    </source>
</evidence>
<feature type="domain" description="Major facilitator superfamily (MFS) profile" evidence="6">
    <location>
        <begin position="1"/>
        <end position="124"/>
    </location>
</feature>
<dbReference type="EMBL" id="CAJPEV010000006">
    <property type="protein sequence ID" value="CAG0878578.1"/>
    <property type="molecule type" value="Genomic_DNA"/>
</dbReference>
<proteinExistence type="predicted"/>
<accession>A0A7R8ZZB9</accession>
<dbReference type="PANTHER" id="PTHR24064">
    <property type="entry name" value="SOLUTE CARRIER FAMILY 22 MEMBER"/>
    <property type="match status" value="1"/>
</dbReference>
<evidence type="ECO:0000313" key="7">
    <source>
        <dbReference type="EMBL" id="CAD7240064.1"/>
    </source>
</evidence>
<evidence type="ECO:0000256" key="4">
    <source>
        <dbReference type="ARBA" id="ARBA00023136"/>
    </source>
</evidence>
<keyword evidence="3 5" id="KW-1133">Transmembrane helix</keyword>
<dbReference type="EMBL" id="LR899523">
    <property type="protein sequence ID" value="CAD7240064.1"/>
    <property type="molecule type" value="Genomic_DNA"/>
</dbReference>
<evidence type="ECO:0000256" key="3">
    <source>
        <dbReference type="ARBA" id="ARBA00022989"/>
    </source>
</evidence>
<dbReference type="InterPro" id="IPR036259">
    <property type="entry name" value="MFS_trans_sf"/>
</dbReference>
<evidence type="ECO:0000313" key="8">
    <source>
        <dbReference type="Proteomes" id="UP000677054"/>
    </source>
</evidence>
<keyword evidence="2 5" id="KW-0812">Transmembrane</keyword>
<name>A0A7R8ZZB9_9CRUS</name>
<dbReference type="Proteomes" id="UP000677054">
    <property type="component" value="Unassembled WGS sequence"/>
</dbReference>
<protein>
    <recommendedName>
        <fullName evidence="6">Major facilitator superfamily (MFS) profile domain-containing protein</fullName>
    </recommendedName>
</protein>
<dbReference type="AlphaFoldDB" id="A0A7R8ZZB9"/>
<evidence type="ECO:0000256" key="5">
    <source>
        <dbReference type="SAM" id="Phobius"/>
    </source>
</evidence>
<dbReference type="GO" id="GO:0022857">
    <property type="term" value="F:transmembrane transporter activity"/>
    <property type="evidence" value="ECO:0007669"/>
    <property type="project" value="InterPro"/>
</dbReference>